<gene>
    <name evidence="3" type="ORF">ACMD2_20191</name>
</gene>
<reference evidence="3 4" key="1">
    <citation type="journal article" date="2016" name="DNA Res.">
        <title>The draft genome of MD-2 pineapple using hybrid error correction of long reads.</title>
        <authorList>
            <person name="Redwan R.M."/>
            <person name="Saidin A."/>
            <person name="Kumar S.V."/>
        </authorList>
    </citation>
    <scope>NUCLEOTIDE SEQUENCE [LARGE SCALE GENOMIC DNA]</scope>
    <source>
        <strain evidence="4">cv. MD2</strain>
        <tissue evidence="3">Leaf</tissue>
    </source>
</reference>
<keyword evidence="2" id="KW-0472">Membrane</keyword>
<organism evidence="3 4">
    <name type="scientific">Ananas comosus</name>
    <name type="common">Pineapple</name>
    <name type="synonym">Ananas ananas</name>
    <dbReference type="NCBI Taxonomy" id="4615"/>
    <lineage>
        <taxon>Eukaryota</taxon>
        <taxon>Viridiplantae</taxon>
        <taxon>Streptophyta</taxon>
        <taxon>Embryophyta</taxon>
        <taxon>Tracheophyta</taxon>
        <taxon>Spermatophyta</taxon>
        <taxon>Magnoliopsida</taxon>
        <taxon>Liliopsida</taxon>
        <taxon>Poales</taxon>
        <taxon>Bromeliaceae</taxon>
        <taxon>Bromelioideae</taxon>
        <taxon>Ananas</taxon>
    </lineage>
</organism>
<dbReference type="GO" id="GO:0005345">
    <property type="term" value="F:purine nucleobase transmembrane transporter activity"/>
    <property type="evidence" value="ECO:0007669"/>
    <property type="project" value="TreeGrafter"/>
</dbReference>
<evidence type="ECO:0000313" key="3">
    <source>
        <dbReference type="EMBL" id="OAY68550.1"/>
    </source>
</evidence>
<dbReference type="AlphaFoldDB" id="A0A199UV75"/>
<keyword evidence="2" id="KW-0812">Transmembrane</keyword>
<dbReference type="EMBL" id="LSRQ01004884">
    <property type="protein sequence ID" value="OAY68550.1"/>
    <property type="molecule type" value="Genomic_DNA"/>
</dbReference>
<dbReference type="Proteomes" id="UP000092600">
    <property type="component" value="Unassembled WGS sequence"/>
</dbReference>
<protein>
    <submittedName>
        <fullName evidence="3">Adenine/guanine permease AZG2</fullName>
    </submittedName>
</protein>
<evidence type="ECO:0000256" key="1">
    <source>
        <dbReference type="ARBA" id="ARBA00022448"/>
    </source>
</evidence>
<keyword evidence="1" id="KW-0813">Transport</keyword>
<dbReference type="InterPro" id="IPR045018">
    <property type="entry name" value="Azg-like"/>
</dbReference>
<dbReference type="GO" id="GO:0005886">
    <property type="term" value="C:plasma membrane"/>
    <property type="evidence" value="ECO:0007669"/>
    <property type="project" value="TreeGrafter"/>
</dbReference>
<sequence length="426" mass="45672">EARRGLSPGETAVNVRSQHALDARKSSSRRSSARRGTFLTMAYIISVNARSSPTPAAVHGAGLRARVQVRDDPGTELPVAHEGDLVVATRCRRRSAPRDGRLRQPALALAPHGRQRFFAYTWSVPRLRAVRTDALAAVMLEAASSSRSGAHDPRSIRSLRRRIGLFSPSRACRPTKGPSTLVTLAACSAPTHHRRLPRAPCAAHFLARAAGFAVTATMIYASSSFTLRDGLPGHPARDSSFEYFRKVVDFHTIKTTAGRIGFSGFGRTDVWLAVITLLYVDVLDTTGAMYSMAEYAGFADGGGGFEGEYRAFIVDAGSTIVGAALGTRRAGGRGSRRSRVPPWAVGPSLVLMAKEIEWGDAKEGVPAFLTMLLMPLTFSIANGIIAGAAAYVLLHLWDYAVGLWRLMEEAHNQVSAAAADVPAAPV</sequence>
<dbReference type="GO" id="GO:0015854">
    <property type="term" value="P:guanine transport"/>
    <property type="evidence" value="ECO:0007669"/>
    <property type="project" value="TreeGrafter"/>
</dbReference>
<dbReference type="STRING" id="4615.A0A199UV75"/>
<evidence type="ECO:0000313" key="4">
    <source>
        <dbReference type="Proteomes" id="UP000092600"/>
    </source>
</evidence>
<proteinExistence type="predicted"/>
<comment type="caution">
    <text evidence="3">The sequence shown here is derived from an EMBL/GenBank/DDBJ whole genome shotgun (WGS) entry which is preliminary data.</text>
</comment>
<feature type="transmembrane region" description="Helical" evidence="2">
    <location>
        <begin position="372"/>
        <end position="397"/>
    </location>
</feature>
<dbReference type="PANTHER" id="PTHR43337:SF13">
    <property type="entry name" value="ADENINE_GUANINE PERMEASE AZG2"/>
    <property type="match status" value="1"/>
</dbReference>
<dbReference type="PANTHER" id="PTHR43337">
    <property type="entry name" value="XANTHINE/URACIL PERMEASE C887.17-RELATED"/>
    <property type="match status" value="1"/>
</dbReference>
<keyword evidence="2" id="KW-1133">Transmembrane helix</keyword>
<accession>A0A199UV75</accession>
<name>A0A199UV75_ANACO</name>
<dbReference type="GO" id="GO:0015853">
    <property type="term" value="P:adenine transport"/>
    <property type="evidence" value="ECO:0007669"/>
    <property type="project" value="TreeGrafter"/>
</dbReference>
<feature type="non-terminal residue" evidence="3">
    <location>
        <position position="1"/>
    </location>
</feature>
<evidence type="ECO:0000256" key="2">
    <source>
        <dbReference type="SAM" id="Phobius"/>
    </source>
</evidence>